<dbReference type="RefSeq" id="WP_093321861.1">
    <property type="nucleotide sequence ID" value="NZ_FOAF01000001.1"/>
</dbReference>
<dbReference type="InterPro" id="IPR001789">
    <property type="entry name" value="Sig_transdc_resp-reg_receiver"/>
</dbReference>
<dbReference type="CDD" id="cd00383">
    <property type="entry name" value="trans_reg_C"/>
    <property type="match status" value="1"/>
</dbReference>
<keyword evidence="11" id="KW-1185">Reference proteome</keyword>
<dbReference type="Pfam" id="PF00486">
    <property type="entry name" value="Trans_reg_C"/>
    <property type="match status" value="1"/>
</dbReference>
<dbReference type="SUPFAM" id="SSF46894">
    <property type="entry name" value="C-terminal effector domain of the bipartite response regulators"/>
    <property type="match status" value="1"/>
</dbReference>
<sequence>MANRILVIEDQAKLASLIQRGLSAEGYHVNIALDGETGLDMVNSTSYDIIILDLMLPGISGMEVCQLLRKENNQIPILMLTALNATNNVVDGLDSGADDYMVKPFKFEELKARVRTLARRLSPLSLKSKSVIQIMDLVLDMDTRTASRAGKEIILTATEYRLLEFLMKNKNKVLTRIEILEHVWDINFNMGTNVVDVYVNYLRKKVDKNYDIKLINTMIGMGYVIKEA</sequence>
<gene>
    <name evidence="10" type="ORF">SAMN05661044_01674</name>
</gene>
<dbReference type="FunFam" id="3.40.50.2300:FF:000001">
    <property type="entry name" value="DNA-binding response regulator PhoB"/>
    <property type="match status" value="1"/>
</dbReference>
<evidence type="ECO:0000256" key="4">
    <source>
        <dbReference type="ARBA" id="ARBA00023125"/>
    </source>
</evidence>
<evidence type="ECO:0000259" key="9">
    <source>
        <dbReference type="PROSITE" id="PS51755"/>
    </source>
</evidence>
<keyword evidence="5" id="KW-0804">Transcription</keyword>
<keyword evidence="1 6" id="KW-0597">Phosphoprotein</keyword>
<evidence type="ECO:0000313" key="10">
    <source>
        <dbReference type="EMBL" id="SEK98371.1"/>
    </source>
</evidence>
<dbReference type="GO" id="GO:0005829">
    <property type="term" value="C:cytosol"/>
    <property type="evidence" value="ECO:0007669"/>
    <property type="project" value="TreeGrafter"/>
</dbReference>
<dbReference type="PROSITE" id="PS50110">
    <property type="entry name" value="RESPONSE_REGULATORY"/>
    <property type="match status" value="1"/>
</dbReference>
<dbReference type="PROSITE" id="PS51755">
    <property type="entry name" value="OMPR_PHOB"/>
    <property type="match status" value="1"/>
</dbReference>
<dbReference type="GO" id="GO:0000156">
    <property type="term" value="F:phosphorelay response regulator activity"/>
    <property type="evidence" value="ECO:0007669"/>
    <property type="project" value="TreeGrafter"/>
</dbReference>
<feature type="domain" description="OmpR/PhoB-type" evidence="9">
    <location>
        <begin position="129"/>
        <end position="227"/>
    </location>
</feature>
<organism evidence="10 11">
    <name type="scientific">Olivibacter domesticus</name>
    <name type="common">Pseudosphingobacterium domesticum</name>
    <dbReference type="NCBI Taxonomy" id="407022"/>
    <lineage>
        <taxon>Bacteria</taxon>
        <taxon>Pseudomonadati</taxon>
        <taxon>Bacteroidota</taxon>
        <taxon>Sphingobacteriia</taxon>
        <taxon>Sphingobacteriales</taxon>
        <taxon>Sphingobacteriaceae</taxon>
        <taxon>Olivibacter</taxon>
    </lineage>
</organism>
<dbReference type="STRING" id="407022.SAMN05661044_01674"/>
<protein>
    <submittedName>
        <fullName evidence="10">Two component transcriptional regulator, winged helix family</fullName>
    </submittedName>
</protein>
<dbReference type="Gene3D" id="3.40.50.2300">
    <property type="match status" value="1"/>
</dbReference>
<keyword evidence="2" id="KW-0902">Two-component regulatory system</keyword>
<dbReference type="SMART" id="SM00862">
    <property type="entry name" value="Trans_reg_C"/>
    <property type="match status" value="1"/>
</dbReference>
<feature type="modified residue" description="4-aspartylphosphate" evidence="6">
    <location>
        <position position="53"/>
    </location>
</feature>
<evidence type="ECO:0000256" key="5">
    <source>
        <dbReference type="ARBA" id="ARBA00023163"/>
    </source>
</evidence>
<dbReference type="FunFam" id="1.10.10.10:FF:000005">
    <property type="entry name" value="Two-component system response regulator"/>
    <property type="match status" value="1"/>
</dbReference>
<accession>A0A1H7LHF3</accession>
<dbReference type="Gene3D" id="6.10.250.690">
    <property type="match status" value="1"/>
</dbReference>
<dbReference type="Pfam" id="PF00072">
    <property type="entry name" value="Response_reg"/>
    <property type="match status" value="1"/>
</dbReference>
<dbReference type="Proteomes" id="UP000199421">
    <property type="component" value="Unassembled WGS sequence"/>
</dbReference>
<dbReference type="InterPro" id="IPR039420">
    <property type="entry name" value="WalR-like"/>
</dbReference>
<dbReference type="GO" id="GO:0000976">
    <property type="term" value="F:transcription cis-regulatory region binding"/>
    <property type="evidence" value="ECO:0007669"/>
    <property type="project" value="TreeGrafter"/>
</dbReference>
<dbReference type="SUPFAM" id="SSF52172">
    <property type="entry name" value="CheY-like"/>
    <property type="match status" value="1"/>
</dbReference>
<dbReference type="GO" id="GO:0006355">
    <property type="term" value="P:regulation of DNA-templated transcription"/>
    <property type="evidence" value="ECO:0007669"/>
    <property type="project" value="InterPro"/>
</dbReference>
<dbReference type="Gene3D" id="1.10.10.10">
    <property type="entry name" value="Winged helix-like DNA-binding domain superfamily/Winged helix DNA-binding domain"/>
    <property type="match status" value="1"/>
</dbReference>
<name>A0A1H7LHF3_OLID1</name>
<evidence type="ECO:0000256" key="7">
    <source>
        <dbReference type="PROSITE-ProRule" id="PRU01091"/>
    </source>
</evidence>
<dbReference type="SMART" id="SM00448">
    <property type="entry name" value="REC"/>
    <property type="match status" value="1"/>
</dbReference>
<evidence type="ECO:0000259" key="8">
    <source>
        <dbReference type="PROSITE" id="PS50110"/>
    </source>
</evidence>
<keyword evidence="3" id="KW-0805">Transcription regulation</keyword>
<feature type="domain" description="Response regulatory" evidence="8">
    <location>
        <begin position="4"/>
        <end position="118"/>
    </location>
</feature>
<dbReference type="OrthoDB" id="9790442at2"/>
<proteinExistence type="predicted"/>
<evidence type="ECO:0000256" key="1">
    <source>
        <dbReference type="ARBA" id="ARBA00022553"/>
    </source>
</evidence>
<dbReference type="InterPro" id="IPR001867">
    <property type="entry name" value="OmpR/PhoB-type_DNA-bd"/>
</dbReference>
<dbReference type="EMBL" id="FOAF01000001">
    <property type="protein sequence ID" value="SEK98371.1"/>
    <property type="molecule type" value="Genomic_DNA"/>
</dbReference>
<reference evidence="11" key="1">
    <citation type="submission" date="2016-10" db="EMBL/GenBank/DDBJ databases">
        <authorList>
            <person name="Varghese N."/>
            <person name="Submissions S."/>
        </authorList>
    </citation>
    <scope>NUCLEOTIDE SEQUENCE [LARGE SCALE GENOMIC DNA]</scope>
    <source>
        <strain evidence="11">DSM 18733</strain>
    </source>
</reference>
<dbReference type="InterPro" id="IPR036388">
    <property type="entry name" value="WH-like_DNA-bd_sf"/>
</dbReference>
<dbReference type="InterPro" id="IPR016032">
    <property type="entry name" value="Sig_transdc_resp-reg_C-effctor"/>
</dbReference>
<dbReference type="PANTHER" id="PTHR48111">
    <property type="entry name" value="REGULATOR OF RPOS"/>
    <property type="match status" value="1"/>
</dbReference>
<evidence type="ECO:0000256" key="6">
    <source>
        <dbReference type="PROSITE-ProRule" id="PRU00169"/>
    </source>
</evidence>
<keyword evidence="4 7" id="KW-0238">DNA-binding</keyword>
<dbReference type="PANTHER" id="PTHR48111:SF22">
    <property type="entry name" value="REGULATOR OF RPOS"/>
    <property type="match status" value="1"/>
</dbReference>
<dbReference type="InterPro" id="IPR011006">
    <property type="entry name" value="CheY-like_superfamily"/>
</dbReference>
<evidence type="ECO:0000313" key="11">
    <source>
        <dbReference type="Proteomes" id="UP000199421"/>
    </source>
</evidence>
<evidence type="ECO:0000256" key="2">
    <source>
        <dbReference type="ARBA" id="ARBA00023012"/>
    </source>
</evidence>
<feature type="DNA-binding region" description="OmpR/PhoB-type" evidence="7">
    <location>
        <begin position="129"/>
        <end position="227"/>
    </location>
</feature>
<dbReference type="GO" id="GO:0032993">
    <property type="term" value="C:protein-DNA complex"/>
    <property type="evidence" value="ECO:0007669"/>
    <property type="project" value="TreeGrafter"/>
</dbReference>
<evidence type="ECO:0000256" key="3">
    <source>
        <dbReference type="ARBA" id="ARBA00023015"/>
    </source>
</evidence>
<dbReference type="AlphaFoldDB" id="A0A1H7LHF3"/>